<evidence type="ECO:0000259" key="4">
    <source>
        <dbReference type="PROSITE" id="PS51918"/>
    </source>
</evidence>
<dbReference type="SFLD" id="SFLDS00029">
    <property type="entry name" value="Radical_SAM"/>
    <property type="match status" value="1"/>
</dbReference>
<protein>
    <submittedName>
        <fullName evidence="5">Radical SAM protein</fullName>
    </submittedName>
</protein>
<proteinExistence type="predicted"/>
<keyword evidence="3" id="KW-0411">Iron-sulfur</keyword>
<dbReference type="AlphaFoldDB" id="A0A4U0FEU3"/>
<dbReference type="InterPro" id="IPR058240">
    <property type="entry name" value="rSAM_sf"/>
</dbReference>
<dbReference type="InterPro" id="IPR006638">
    <property type="entry name" value="Elp3/MiaA/NifB-like_rSAM"/>
</dbReference>
<dbReference type="EMBL" id="SUPK01000002">
    <property type="protein sequence ID" value="TJY43320.1"/>
    <property type="molecule type" value="Genomic_DNA"/>
</dbReference>
<accession>A0A4U0FEU3</accession>
<evidence type="ECO:0000313" key="6">
    <source>
        <dbReference type="Proteomes" id="UP000309673"/>
    </source>
</evidence>
<name>A0A4U0FEU3_9BACL</name>
<dbReference type="SUPFAM" id="SSF102114">
    <property type="entry name" value="Radical SAM enzymes"/>
    <property type="match status" value="1"/>
</dbReference>
<dbReference type="RefSeq" id="WP_136776684.1">
    <property type="nucleotide sequence ID" value="NZ_SUPK01000002.1"/>
</dbReference>
<evidence type="ECO:0000313" key="5">
    <source>
        <dbReference type="EMBL" id="TJY43320.1"/>
    </source>
</evidence>
<dbReference type="SMART" id="SM00729">
    <property type="entry name" value="Elp3"/>
    <property type="match status" value="1"/>
</dbReference>
<dbReference type="InterPro" id="IPR040086">
    <property type="entry name" value="MJ0683-like"/>
</dbReference>
<dbReference type="OrthoDB" id="9785699at2"/>
<dbReference type="GO" id="GO:0051536">
    <property type="term" value="F:iron-sulfur cluster binding"/>
    <property type="evidence" value="ECO:0007669"/>
    <property type="project" value="UniProtKB-KW"/>
</dbReference>
<dbReference type="SFLD" id="SFLDG01084">
    <property type="entry name" value="Uncharacterised_Radical_SAM_Su"/>
    <property type="match status" value="1"/>
</dbReference>
<comment type="caution">
    <text evidence="5">The sequence shown here is derived from an EMBL/GenBank/DDBJ whole genome shotgun (WGS) entry which is preliminary data.</text>
</comment>
<dbReference type="PANTHER" id="PTHR43432:SF3">
    <property type="entry name" value="SLR0285 PROTEIN"/>
    <property type="match status" value="1"/>
</dbReference>
<dbReference type="PROSITE" id="PS51918">
    <property type="entry name" value="RADICAL_SAM"/>
    <property type="match status" value="1"/>
</dbReference>
<evidence type="ECO:0000256" key="3">
    <source>
        <dbReference type="ARBA" id="ARBA00023014"/>
    </source>
</evidence>
<reference evidence="5 6" key="1">
    <citation type="submission" date="2019-04" db="EMBL/GenBank/DDBJ databases">
        <title>Cohnella sp. nov., isolated from soil.</title>
        <authorList>
            <person name="Kim W."/>
        </authorList>
    </citation>
    <scope>NUCLEOTIDE SEQUENCE [LARGE SCALE GENOMIC DNA]</scope>
    <source>
        <strain evidence="5 6">CAU 1483</strain>
    </source>
</reference>
<dbReference type="CDD" id="cd01335">
    <property type="entry name" value="Radical_SAM"/>
    <property type="match status" value="1"/>
</dbReference>
<evidence type="ECO:0000256" key="2">
    <source>
        <dbReference type="ARBA" id="ARBA00023004"/>
    </source>
</evidence>
<keyword evidence="2" id="KW-0408">Iron</keyword>
<keyword evidence="1" id="KW-0479">Metal-binding</keyword>
<gene>
    <name evidence="5" type="ORF">E5161_05350</name>
</gene>
<organism evidence="5 6">
    <name type="scientific">Cohnella pontilimi</name>
    <dbReference type="NCBI Taxonomy" id="2564100"/>
    <lineage>
        <taxon>Bacteria</taxon>
        <taxon>Bacillati</taxon>
        <taxon>Bacillota</taxon>
        <taxon>Bacilli</taxon>
        <taxon>Bacillales</taxon>
        <taxon>Paenibacillaceae</taxon>
        <taxon>Cohnella</taxon>
    </lineage>
</organism>
<dbReference type="Proteomes" id="UP000309673">
    <property type="component" value="Unassembled WGS sequence"/>
</dbReference>
<dbReference type="InterPro" id="IPR007197">
    <property type="entry name" value="rSAM"/>
</dbReference>
<dbReference type="PANTHER" id="PTHR43432">
    <property type="entry name" value="SLR0285 PROTEIN"/>
    <property type="match status" value="1"/>
</dbReference>
<dbReference type="Gene3D" id="3.80.30.30">
    <property type="match status" value="1"/>
</dbReference>
<dbReference type="GO" id="GO:0046872">
    <property type="term" value="F:metal ion binding"/>
    <property type="evidence" value="ECO:0007669"/>
    <property type="project" value="UniProtKB-KW"/>
</dbReference>
<dbReference type="GO" id="GO:0003824">
    <property type="term" value="F:catalytic activity"/>
    <property type="evidence" value="ECO:0007669"/>
    <property type="project" value="InterPro"/>
</dbReference>
<sequence>MSGTRWLTPATGYLSGYTHTLNPYTGCSFGCSYCYVRRLPVALFRGEPWGTWAEPKKGDPKRLQTELRKAKAKGSVTVFFSSATDPYQPLEASVKLSRTLLEAMADEPPDFVLLQTRSPLVARDIDVLQRLGRHVRVSMTVESDREDVRRRLTPSAPPFAARLKALAQLREAGIATQIAVSPLLPHSPGFAKLLAGTAPRVIVDDYFRGDGSEGRRSRSLRMPEAYEQAGWSDWYTPEAADALLRQLQSLLPEGATGFSVEGFAPPP</sequence>
<dbReference type="Pfam" id="PF04055">
    <property type="entry name" value="Radical_SAM"/>
    <property type="match status" value="1"/>
</dbReference>
<evidence type="ECO:0000256" key="1">
    <source>
        <dbReference type="ARBA" id="ARBA00022723"/>
    </source>
</evidence>
<feature type="domain" description="Radical SAM core" evidence="4">
    <location>
        <begin position="13"/>
        <end position="247"/>
    </location>
</feature>
<keyword evidence="6" id="KW-1185">Reference proteome</keyword>